<reference evidence="1" key="1">
    <citation type="submission" date="2020-05" db="EMBL/GenBank/DDBJ databases">
        <authorList>
            <person name="Chiriac C."/>
            <person name="Salcher M."/>
            <person name="Ghai R."/>
            <person name="Kavagutti S V."/>
        </authorList>
    </citation>
    <scope>NUCLEOTIDE SEQUENCE</scope>
</reference>
<evidence type="ECO:0000313" key="1">
    <source>
        <dbReference type="EMBL" id="CAB5223292.1"/>
    </source>
</evidence>
<protein>
    <submittedName>
        <fullName evidence="1">Uncharacterized protein</fullName>
    </submittedName>
</protein>
<name>A0A6J7X2S9_9CAUD</name>
<accession>A0A6J7X2S9</accession>
<gene>
    <name evidence="1" type="ORF">UFOVP384_25</name>
</gene>
<proteinExistence type="predicted"/>
<dbReference type="EMBL" id="LR798320">
    <property type="protein sequence ID" value="CAB5223292.1"/>
    <property type="molecule type" value="Genomic_DNA"/>
</dbReference>
<organism evidence="1">
    <name type="scientific">uncultured Caudovirales phage</name>
    <dbReference type="NCBI Taxonomy" id="2100421"/>
    <lineage>
        <taxon>Viruses</taxon>
        <taxon>Duplodnaviria</taxon>
        <taxon>Heunggongvirae</taxon>
        <taxon>Uroviricota</taxon>
        <taxon>Caudoviricetes</taxon>
        <taxon>Peduoviridae</taxon>
        <taxon>Maltschvirus</taxon>
        <taxon>Maltschvirus maltsch</taxon>
    </lineage>
</organism>
<sequence>MDNQLLTFDGLRVQSLDKAAILNQSQLVKANILDGNLDALEVLIAAKKMQELGKQLEDISRPIAEDKTVLGRGEVYKFQSVEVIEKTIGSRTDYSSCGDPEWDSLQQALIDIKDAIKKRETFLNALTSATTIVTNDGEIITINQPIKSGRLGLSLTIK</sequence>